<reference evidence="15" key="1">
    <citation type="submission" date="2022-07" db="EMBL/GenBank/DDBJ databases">
        <title>Genome Sequence of Physisporinus lineatus.</title>
        <authorList>
            <person name="Buettner E."/>
        </authorList>
    </citation>
    <scope>NUCLEOTIDE SEQUENCE</scope>
    <source>
        <strain evidence="15">VT162</strain>
    </source>
</reference>
<evidence type="ECO:0000256" key="6">
    <source>
        <dbReference type="ARBA" id="ARBA00022692"/>
    </source>
</evidence>
<gene>
    <name evidence="15" type="ORF">NLI96_g3712</name>
</gene>
<proteinExistence type="inferred from homology"/>
<dbReference type="Pfam" id="PF00067">
    <property type="entry name" value="p450"/>
    <property type="match status" value="1"/>
</dbReference>
<feature type="binding site" description="axial binding residue" evidence="13">
    <location>
        <position position="473"/>
    </location>
    <ligand>
        <name>heme</name>
        <dbReference type="ChEBI" id="CHEBI:30413"/>
    </ligand>
    <ligandPart>
        <name>Fe</name>
        <dbReference type="ChEBI" id="CHEBI:18248"/>
    </ligandPart>
</feature>
<evidence type="ECO:0000256" key="8">
    <source>
        <dbReference type="ARBA" id="ARBA00022989"/>
    </source>
</evidence>
<evidence type="ECO:0000256" key="9">
    <source>
        <dbReference type="ARBA" id="ARBA00023002"/>
    </source>
</evidence>
<dbReference type="PRINTS" id="PR00385">
    <property type="entry name" value="P450"/>
</dbReference>
<dbReference type="GO" id="GO:0005506">
    <property type="term" value="F:iron ion binding"/>
    <property type="evidence" value="ECO:0007669"/>
    <property type="project" value="InterPro"/>
</dbReference>
<keyword evidence="12" id="KW-0472">Membrane</keyword>
<dbReference type="PANTHER" id="PTHR46300">
    <property type="entry name" value="P450, PUTATIVE (EUROFUNG)-RELATED-RELATED"/>
    <property type="match status" value="1"/>
</dbReference>
<evidence type="ECO:0000256" key="7">
    <source>
        <dbReference type="ARBA" id="ARBA00022723"/>
    </source>
</evidence>
<dbReference type="PRINTS" id="PR00463">
    <property type="entry name" value="EP450I"/>
</dbReference>
<dbReference type="InterPro" id="IPR050364">
    <property type="entry name" value="Cytochrome_P450_fung"/>
</dbReference>
<comment type="caution">
    <text evidence="15">The sequence shown here is derived from an EMBL/GenBank/DDBJ whole genome shotgun (WGS) entry which is preliminary data.</text>
</comment>
<keyword evidence="11 14" id="KW-0503">Monooxygenase</keyword>
<keyword evidence="10 13" id="KW-0408">Iron</keyword>
<keyword evidence="9 14" id="KW-0560">Oxidoreductase</keyword>
<dbReference type="PANTHER" id="PTHR46300:SF1">
    <property type="entry name" value="P450, PUTATIVE (EUROFUNG)-RELATED"/>
    <property type="match status" value="1"/>
</dbReference>
<dbReference type="InterPro" id="IPR017972">
    <property type="entry name" value="Cyt_P450_CS"/>
</dbReference>
<evidence type="ECO:0000256" key="1">
    <source>
        <dbReference type="ARBA" id="ARBA00001971"/>
    </source>
</evidence>
<dbReference type="GO" id="GO:0016020">
    <property type="term" value="C:membrane"/>
    <property type="evidence" value="ECO:0007669"/>
    <property type="project" value="UniProtKB-SubCell"/>
</dbReference>
<keyword evidence="16" id="KW-1185">Reference proteome</keyword>
<dbReference type="GO" id="GO:0004497">
    <property type="term" value="F:monooxygenase activity"/>
    <property type="evidence" value="ECO:0007669"/>
    <property type="project" value="UniProtKB-KW"/>
</dbReference>
<keyword evidence="5 13" id="KW-0349">Heme</keyword>
<sequence length="542" mass="61962">MNLNDMLEHAEALTVMGKSHATHEFPPANIHKRLFVYWEWATFGSPKMIELTSIHPLTYAFLLGLGFVVSAVSVAQRRRNIPLPPGPSQVDIVPDKQLFLQFYEFGKRYSPVFSLKMGKELFIIITGYKDALDILQKQGVDVEDRPRYVSAGEIASGQMRVVFLDHGERLRRAFHDQLQPSVATRYQPLQFKYSKQYIVDLLRDPDRHMEYARKYTTSVILSLAYGRKTPTHIDDPEVNAIDRAVKRVVDCFQPGAYLVDTFPILKYIPIPEIRTLRQYHQDELALFRGLLDVVRQQIANKEDIQPSFASYILERQRELELSDDETAYLVGEIFGAGADTTASAISFIAMAAACFPGEQAKVQEQIDNVVGDGRLPTFEDQEDLPLVTAFMLETHRWRPVSTGVPHRASKDIIWNGYVIPKGATVIGDHWSILRDPEFFPDPEIFRPERWFDKRGGIRDDVKMLGFGFGRRVCPGQPIADRSVWINAALLLWSFKMRQDPSKPIDDMGYKAGITAQIHPFKLIFEPRHQLDKMKHLLTSTVE</sequence>
<dbReference type="InterPro" id="IPR001128">
    <property type="entry name" value="Cyt_P450"/>
</dbReference>
<accession>A0AAD5V7S7</accession>
<keyword evidence="7 13" id="KW-0479">Metal-binding</keyword>
<dbReference type="GO" id="GO:0016705">
    <property type="term" value="F:oxidoreductase activity, acting on paired donors, with incorporation or reduction of molecular oxygen"/>
    <property type="evidence" value="ECO:0007669"/>
    <property type="project" value="InterPro"/>
</dbReference>
<evidence type="ECO:0000256" key="3">
    <source>
        <dbReference type="ARBA" id="ARBA00005179"/>
    </source>
</evidence>
<protein>
    <recommendedName>
        <fullName evidence="17">Cytochrome P450</fullName>
    </recommendedName>
</protein>
<dbReference type="SUPFAM" id="SSF48264">
    <property type="entry name" value="Cytochrome P450"/>
    <property type="match status" value="1"/>
</dbReference>
<evidence type="ECO:0000313" key="16">
    <source>
        <dbReference type="Proteomes" id="UP001212997"/>
    </source>
</evidence>
<evidence type="ECO:0000313" key="15">
    <source>
        <dbReference type="EMBL" id="KAJ3487189.1"/>
    </source>
</evidence>
<dbReference type="CDD" id="cd11065">
    <property type="entry name" value="CYP64-like"/>
    <property type="match status" value="1"/>
</dbReference>
<keyword evidence="8" id="KW-1133">Transmembrane helix</keyword>
<organism evidence="15 16">
    <name type="scientific">Meripilus lineatus</name>
    <dbReference type="NCBI Taxonomy" id="2056292"/>
    <lineage>
        <taxon>Eukaryota</taxon>
        <taxon>Fungi</taxon>
        <taxon>Dikarya</taxon>
        <taxon>Basidiomycota</taxon>
        <taxon>Agaricomycotina</taxon>
        <taxon>Agaricomycetes</taxon>
        <taxon>Polyporales</taxon>
        <taxon>Meripilaceae</taxon>
        <taxon>Meripilus</taxon>
    </lineage>
</organism>
<evidence type="ECO:0000256" key="10">
    <source>
        <dbReference type="ARBA" id="ARBA00023004"/>
    </source>
</evidence>
<dbReference type="InterPro" id="IPR036396">
    <property type="entry name" value="Cyt_P450_sf"/>
</dbReference>
<comment type="subcellular location">
    <subcellularLocation>
        <location evidence="2">Membrane</location>
    </subcellularLocation>
</comment>
<comment type="similarity">
    <text evidence="4 14">Belongs to the cytochrome P450 family.</text>
</comment>
<keyword evidence="6" id="KW-0812">Transmembrane</keyword>
<dbReference type="GO" id="GO:0020037">
    <property type="term" value="F:heme binding"/>
    <property type="evidence" value="ECO:0007669"/>
    <property type="project" value="InterPro"/>
</dbReference>
<name>A0AAD5V7S7_9APHY</name>
<comment type="pathway">
    <text evidence="3">Secondary metabolite biosynthesis.</text>
</comment>
<evidence type="ECO:0008006" key="17">
    <source>
        <dbReference type="Google" id="ProtNLM"/>
    </source>
</evidence>
<evidence type="ECO:0000256" key="11">
    <source>
        <dbReference type="ARBA" id="ARBA00023033"/>
    </source>
</evidence>
<evidence type="ECO:0000256" key="13">
    <source>
        <dbReference type="PIRSR" id="PIRSR602401-1"/>
    </source>
</evidence>
<dbReference type="AlphaFoldDB" id="A0AAD5V7S7"/>
<evidence type="ECO:0000256" key="2">
    <source>
        <dbReference type="ARBA" id="ARBA00004370"/>
    </source>
</evidence>
<evidence type="ECO:0000256" key="4">
    <source>
        <dbReference type="ARBA" id="ARBA00010617"/>
    </source>
</evidence>
<dbReference type="Proteomes" id="UP001212997">
    <property type="component" value="Unassembled WGS sequence"/>
</dbReference>
<dbReference type="InterPro" id="IPR002401">
    <property type="entry name" value="Cyt_P450_E_grp-I"/>
</dbReference>
<evidence type="ECO:0000256" key="14">
    <source>
        <dbReference type="RuleBase" id="RU000461"/>
    </source>
</evidence>
<evidence type="ECO:0000256" key="5">
    <source>
        <dbReference type="ARBA" id="ARBA00022617"/>
    </source>
</evidence>
<dbReference type="EMBL" id="JANAWD010000099">
    <property type="protein sequence ID" value="KAJ3487189.1"/>
    <property type="molecule type" value="Genomic_DNA"/>
</dbReference>
<comment type="cofactor">
    <cofactor evidence="1 13">
        <name>heme</name>
        <dbReference type="ChEBI" id="CHEBI:30413"/>
    </cofactor>
</comment>
<evidence type="ECO:0000256" key="12">
    <source>
        <dbReference type="ARBA" id="ARBA00023136"/>
    </source>
</evidence>
<dbReference type="PROSITE" id="PS00086">
    <property type="entry name" value="CYTOCHROME_P450"/>
    <property type="match status" value="1"/>
</dbReference>
<dbReference type="Gene3D" id="1.10.630.10">
    <property type="entry name" value="Cytochrome P450"/>
    <property type="match status" value="1"/>
</dbReference>